<feature type="compositionally biased region" description="Polar residues" evidence="1">
    <location>
        <begin position="360"/>
        <end position="370"/>
    </location>
</feature>
<keyword evidence="3" id="KW-1185">Reference proteome</keyword>
<feature type="compositionally biased region" description="Polar residues" evidence="1">
    <location>
        <begin position="204"/>
        <end position="222"/>
    </location>
</feature>
<feature type="non-terminal residue" evidence="2">
    <location>
        <position position="1"/>
    </location>
</feature>
<organism evidence="2 3">
    <name type="scientific">Neolecta irregularis (strain DAH-3)</name>
    <dbReference type="NCBI Taxonomy" id="1198029"/>
    <lineage>
        <taxon>Eukaryota</taxon>
        <taxon>Fungi</taxon>
        <taxon>Dikarya</taxon>
        <taxon>Ascomycota</taxon>
        <taxon>Taphrinomycotina</taxon>
        <taxon>Neolectales</taxon>
        <taxon>Neolectaceae</taxon>
        <taxon>Neolecta</taxon>
    </lineage>
</organism>
<feature type="region of interest" description="Disordered" evidence="1">
    <location>
        <begin position="461"/>
        <end position="495"/>
    </location>
</feature>
<feature type="region of interest" description="Disordered" evidence="1">
    <location>
        <begin position="47"/>
        <end position="70"/>
    </location>
</feature>
<feature type="region of interest" description="Disordered" evidence="1">
    <location>
        <begin position="342"/>
        <end position="417"/>
    </location>
</feature>
<dbReference type="OrthoDB" id="3259825at2759"/>
<gene>
    <name evidence="2" type="ORF">NEOLI_003612</name>
</gene>
<evidence type="ECO:0000313" key="3">
    <source>
        <dbReference type="Proteomes" id="UP000186594"/>
    </source>
</evidence>
<feature type="compositionally biased region" description="Polar residues" evidence="1">
    <location>
        <begin position="533"/>
        <end position="552"/>
    </location>
</feature>
<accession>A0A1U7LNA3</accession>
<name>A0A1U7LNA3_NEOID</name>
<feature type="compositionally biased region" description="Low complexity" evidence="1">
    <location>
        <begin position="391"/>
        <end position="411"/>
    </location>
</feature>
<protein>
    <submittedName>
        <fullName evidence="2">Uncharacterized protein</fullName>
    </submittedName>
</protein>
<feature type="region of interest" description="Disordered" evidence="1">
    <location>
        <begin position="204"/>
        <end position="234"/>
    </location>
</feature>
<sequence>LPLPASLPSPVSASFLPSALNFPPPLPFPSSISIFISTTLRIHMHRLRRRTKSRRVPSKGSLPPAPAAALPPETDFRTSLLLPNLQQRFSVLRHHAHQLSASAAPPTVLCERDRRDHPVALNEKNAELPSEIHHPPPESTHCSPHVELLQIVPPSPNAAILNTFCFDLPDISTCAVDSPTLPLQEEDPEKGPVSLVRAHLRHLSSISSTHPRTSDLDSTTDQPWRPPAEFDPDAPRQDLAVQWGEIKEKYSSVVTTASETQRSPTLFTRWQSVDPRNDNPAQKRLTKELFEFDHVRRTSRPSTAATDRPKSSSSSRISIIQRRVSKFAEQAKLFAYPRRSTIDCPRSSLGDKPEEIQETFPPTGTISVLSSIPPYANESSPEDDSSERAMSRSPSANSCSSSSSTSKDGASINFKHASLEKNDSRALHTRKDSIETEWLEQEIPSRPRLLSHESLRSSLTRLPRPASVNSACSIRRNRSSTFESRRPRASTNDSRMTIHSIPELALARADSISELAQEKADSIPELALERADSSSTFNSGHPLSSSTPTSEDFPSPPAEAPTCDPIGQPVLTEFNRKRSIQKLHTVMGPRSRSNTDDSQNKYNISPPRPIILAQHLQNSELKKPPQYRLRSSTTDNTSTFPNLFYTHSRSRTVSLDHTPVYPRSIRKKNISAPVLISKTCEIPTVPLPSDLSKKKSSSKSWLKSKEPRTSPTIGRPIFTSSSSNPETVRHDASYGSFTTSGMI</sequence>
<feature type="compositionally biased region" description="Basic residues" evidence="1">
    <location>
        <begin position="47"/>
        <end position="57"/>
    </location>
</feature>
<feature type="region of interest" description="Disordered" evidence="1">
    <location>
        <begin position="293"/>
        <end position="317"/>
    </location>
</feature>
<dbReference type="EMBL" id="LXFE01000965">
    <property type="protein sequence ID" value="OLL24150.1"/>
    <property type="molecule type" value="Genomic_DNA"/>
</dbReference>
<feature type="region of interest" description="Disordered" evidence="1">
    <location>
        <begin position="686"/>
        <end position="743"/>
    </location>
</feature>
<evidence type="ECO:0000256" key="1">
    <source>
        <dbReference type="SAM" id="MobiDB-lite"/>
    </source>
</evidence>
<dbReference type="AlphaFoldDB" id="A0A1U7LNA3"/>
<feature type="region of interest" description="Disordered" evidence="1">
    <location>
        <begin position="530"/>
        <end position="603"/>
    </location>
</feature>
<dbReference type="Proteomes" id="UP000186594">
    <property type="component" value="Unassembled WGS sequence"/>
</dbReference>
<comment type="caution">
    <text evidence="2">The sequence shown here is derived from an EMBL/GenBank/DDBJ whole genome shotgun (WGS) entry which is preliminary data.</text>
</comment>
<evidence type="ECO:0000313" key="2">
    <source>
        <dbReference type="EMBL" id="OLL24150.1"/>
    </source>
</evidence>
<proteinExistence type="predicted"/>
<reference evidence="2 3" key="1">
    <citation type="submission" date="2016-04" db="EMBL/GenBank/DDBJ databases">
        <title>Evolutionary innovation and constraint leading to complex multicellularity in the Ascomycota.</title>
        <authorList>
            <person name="Cisse O."/>
            <person name="Nguyen A."/>
            <person name="Hewitt D.A."/>
            <person name="Jedd G."/>
            <person name="Stajich J.E."/>
        </authorList>
    </citation>
    <scope>NUCLEOTIDE SEQUENCE [LARGE SCALE GENOMIC DNA]</scope>
    <source>
        <strain evidence="2 3">DAH-3</strain>
    </source>
</reference>